<evidence type="ECO:0000256" key="1">
    <source>
        <dbReference type="ARBA" id="ARBA00004141"/>
    </source>
</evidence>
<dbReference type="AlphaFoldDB" id="A0A8J4AUA7"/>
<evidence type="ECO:0000313" key="8">
    <source>
        <dbReference type="EMBL" id="GIL47766.1"/>
    </source>
</evidence>
<feature type="transmembrane region" description="Helical" evidence="6">
    <location>
        <begin position="249"/>
        <end position="268"/>
    </location>
</feature>
<dbReference type="SUPFAM" id="SSF103481">
    <property type="entry name" value="Multidrug resistance efflux transporter EmrE"/>
    <property type="match status" value="2"/>
</dbReference>
<feature type="domain" description="EamA" evidence="7">
    <location>
        <begin position="299"/>
        <end position="449"/>
    </location>
</feature>
<feature type="transmembrane region" description="Helical" evidence="6">
    <location>
        <begin position="192"/>
        <end position="210"/>
    </location>
</feature>
<protein>
    <recommendedName>
        <fullName evidence="7">EamA domain-containing protein</fullName>
    </recommendedName>
</protein>
<comment type="subcellular location">
    <subcellularLocation>
        <location evidence="1">Membrane</location>
        <topology evidence="1">Multi-pass membrane protein</topology>
    </subcellularLocation>
</comment>
<evidence type="ECO:0000256" key="6">
    <source>
        <dbReference type="SAM" id="Phobius"/>
    </source>
</evidence>
<feature type="transmembrane region" description="Helical" evidence="6">
    <location>
        <begin position="377"/>
        <end position="399"/>
    </location>
</feature>
<accession>A0A8J4AUA7</accession>
<feature type="domain" description="EamA" evidence="7">
    <location>
        <begin position="135"/>
        <end position="264"/>
    </location>
</feature>
<dbReference type="GO" id="GO:0009507">
    <property type="term" value="C:chloroplast"/>
    <property type="evidence" value="ECO:0007669"/>
    <property type="project" value="TreeGrafter"/>
</dbReference>
<dbReference type="Proteomes" id="UP000747399">
    <property type="component" value="Unassembled WGS sequence"/>
</dbReference>
<evidence type="ECO:0000256" key="3">
    <source>
        <dbReference type="ARBA" id="ARBA00022692"/>
    </source>
</evidence>
<organism evidence="8 9">
    <name type="scientific">Volvox africanus</name>
    <dbReference type="NCBI Taxonomy" id="51714"/>
    <lineage>
        <taxon>Eukaryota</taxon>
        <taxon>Viridiplantae</taxon>
        <taxon>Chlorophyta</taxon>
        <taxon>core chlorophytes</taxon>
        <taxon>Chlorophyceae</taxon>
        <taxon>CS clade</taxon>
        <taxon>Chlamydomonadales</taxon>
        <taxon>Volvocaceae</taxon>
        <taxon>Volvox</taxon>
    </lineage>
</organism>
<feature type="transmembrane region" description="Helical" evidence="6">
    <location>
        <begin position="332"/>
        <end position="357"/>
    </location>
</feature>
<evidence type="ECO:0000256" key="2">
    <source>
        <dbReference type="ARBA" id="ARBA00007635"/>
    </source>
</evidence>
<evidence type="ECO:0000256" key="5">
    <source>
        <dbReference type="ARBA" id="ARBA00023136"/>
    </source>
</evidence>
<proteinExistence type="inferred from homology"/>
<keyword evidence="9" id="KW-1185">Reference proteome</keyword>
<dbReference type="Pfam" id="PF00892">
    <property type="entry name" value="EamA"/>
    <property type="match status" value="2"/>
</dbReference>
<comment type="similarity">
    <text evidence="2">Belongs to the drug/metabolite transporter (DMT) superfamily. Plant drug/metabolite exporter (P-DME) (TC 2.A.7.4) family.</text>
</comment>
<dbReference type="GO" id="GO:0016020">
    <property type="term" value="C:membrane"/>
    <property type="evidence" value="ECO:0007669"/>
    <property type="project" value="UniProtKB-SubCell"/>
</dbReference>
<reference evidence="8" key="1">
    <citation type="journal article" date="2021" name="Proc. Natl. Acad. Sci. U.S.A.">
        <title>Three genomes in the algal genus Volvox reveal the fate of a haploid sex-determining region after a transition to homothallism.</title>
        <authorList>
            <person name="Yamamoto K."/>
            <person name="Hamaji T."/>
            <person name="Kawai-Toyooka H."/>
            <person name="Matsuzaki R."/>
            <person name="Takahashi F."/>
            <person name="Nishimura Y."/>
            <person name="Kawachi M."/>
            <person name="Noguchi H."/>
            <person name="Minakuchi Y."/>
            <person name="Umen J.G."/>
            <person name="Toyoda A."/>
            <person name="Nozaki H."/>
        </authorList>
    </citation>
    <scope>NUCLEOTIDE SEQUENCE</scope>
    <source>
        <strain evidence="8">NIES-3780</strain>
    </source>
</reference>
<comment type="caution">
    <text evidence="8">The sequence shown here is derived from an EMBL/GenBank/DDBJ whole genome shotgun (WGS) entry which is preliminary data.</text>
</comment>
<keyword evidence="3 6" id="KW-0812">Transmembrane</keyword>
<dbReference type="InterPro" id="IPR000620">
    <property type="entry name" value="EamA_dom"/>
</dbReference>
<evidence type="ECO:0000256" key="4">
    <source>
        <dbReference type="ARBA" id="ARBA00022989"/>
    </source>
</evidence>
<evidence type="ECO:0000313" key="9">
    <source>
        <dbReference type="Proteomes" id="UP000747399"/>
    </source>
</evidence>
<sequence length="470" mass="48849">MATFNRCHMYELIHDRHASCFAPHRRHHASTRFRRMPILYGKASPQDIVDVAQAADLILQHGPDAWNAVAPPSGTPPQHGTHQEVNCTLSGLDSVMCVVEDVPDEAEVSTAGSLSLPAEATAVNDSLPVTILQNVLLISPFFFWGTSMVAMKSVVPHTTPLVLGALRLLPAGLVLVAWATASGRDHPSTLKAWAWVLAFALIDAAAFQGFLAEGLTKTSAGLGSVIIDSQPLSVALLASLLFGERLSSLGIAGLLLGVAGLILLEVPADSLADTAAAALSGSWKPVLPGISGASLFTNGEFWMLLAAQSMAIGTVMVRYVTRHVDPIMATGWHMIIGGTILAAVAAANGGDVMSAAAGTSPLASLVAQLSHLTAEDAISMLYVSMMGGAVSYGIFFWYASHGSLTSLSSLTFLTPVFASATGYMVLGEVLNPMQLLGGAVTLGAVGCINYRKTSAAPPAAAANDEVSQAQ</sequence>
<keyword evidence="5 6" id="KW-0472">Membrane</keyword>
<gene>
    <name evidence="8" type="ORF">Vafri_3954</name>
</gene>
<dbReference type="PANTHER" id="PTHR32322:SF2">
    <property type="entry name" value="EAMA DOMAIN-CONTAINING PROTEIN"/>
    <property type="match status" value="1"/>
</dbReference>
<name>A0A8J4AUA7_9CHLO</name>
<feature type="transmembrane region" description="Helical" evidence="6">
    <location>
        <begin position="406"/>
        <end position="426"/>
    </location>
</feature>
<feature type="transmembrane region" description="Helical" evidence="6">
    <location>
        <begin position="161"/>
        <end position="180"/>
    </location>
</feature>
<feature type="transmembrane region" description="Helical" evidence="6">
    <location>
        <begin position="301"/>
        <end position="320"/>
    </location>
</feature>
<dbReference type="InterPro" id="IPR050638">
    <property type="entry name" value="AA-Vitamin_Transporters"/>
</dbReference>
<dbReference type="PANTHER" id="PTHR32322">
    <property type="entry name" value="INNER MEMBRANE TRANSPORTER"/>
    <property type="match status" value="1"/>
</dbReference>
<evidence type="ECO:0000259" key="7">
    <source>
        <dbReference type="Pfam" id="PF00892"/>
    </source>
</evidence>
<keyword evidence="4 6" id="KW-1133">Transmembrane helix</keyword>
<dbReference type="InterPro" id="IPR037185">
    <property type="entry name" value="EmrE-like"/>
</dbReference>
<dbReference type="EMBL" id="BNCO01000004">
    <property type="protein sequence ID" value="GIL47766.1"/>
    <property type="molecule type" value="Genomic_DNA"/>
</dbReference>